<dbReference type="STRING" id="1830138.SAMN05443507_108129"/>
<dbReference type="AlphaFoldDB" id="A0A1M6PT69"/>
<sequence length="167" mass="18418">MKVSHLELRLSSSDLNQMLAEIAPDVKVKILDIGDSGIHGQVKLLVWNIDFIAKPSADWASDAVNLDISAHKLVNIPSSIVERQLREALKDGPPGIEVLRQSLRVHVPSLIQPLGVELRVKDIHCQPGYLVLAVEQLQLPLPQNLFQSHLLTADPKSNLKTNIVDKA</sequence>
<reference evidence="2" key="1">
    <citation type="submission" date="2016-11" db="EMBL/GenBank/DDBJ databases">
        <authorList>
            <person name="Varghese N."/>
            <person name="Submissions S."/>
        </authorList>
    </citation>
    <scope>NUCLEOTIDE SEQUENCE [LARGE SCALE GENOMIC DNA]</scope>
    <source>
        <strain evidence="2">USBA-503</strain>
    </source>
</reference>
<name>A0A1M6PT69_9BACL</name>
<evidence type="ECO:0000313" key="2">
    <source>
        <dbReference type="Proteomes" id="UP000184016"/>
    </source>
</evidence>
<dbReference type="OrthoDB" id="2374900at2"/>
<organism evidence="1 2">
    <name type="scientific">Alicyclobacillus tolerans</name>
    <dbReference type="NCBI Taxonomy" id="90970"/>
    <lineage>
        <taxon>Bacteria</taxon>
        <taxon>Bacillati</taxon>
        <taxon>Bacillota</taxon>
        <taxon>Bacilli</taxon>
        <taxon>Bacillales</taxon>
        <taxon>Alicyclobacillaceae</taxon>
        <taxon>Alicyclobacillus</taxon>
    </lineage>
</organism>
<accession>A0A1M6PT69</accession>
<protein>
    <submittedName>
        <fullName evidence="1">Uncharacterized protein</fullName>
    </submittedName>
</protein>
<evidence type="ECO:0000313" key="1">
    <source>
        <dbReference type="EMBL" id="SHK11102.1"/>
    </source>
</evidence>
<dbReference type="Proteomes" id="UP000184016">
    <property type="component" value="Unassembled WGS sequence"/>
</dbReference>
<gene>
    <name evidence="1" type="ORF">SAMN05443507_108129</name>
</gene>
<keyword evidence="2" id="KW-1185">Reference proteome</keyword>
<proteinExistence type="predicted"/>
<dbReference type="EMBL" id="FRAF01000008">
    <property type="protein sequence ID" value="SHK11102.1"/>
    <property type="molecule type" value="Genomic_DNA"/>
</dbReference>
<dbReference type="RefSeq" id="WP_072873715.1">
    <property type="nucleotide sequence ID" value="NZ_FRAF01000008.1"/>
</dbReference>